<name>A0A7S2X6M4_9EUKA</name>
<protein>
    <submittedName>
        <fullName evidence="1">Uncharacterized protein</fullName>
    </submittedName>
</protein>
<proteinExistence type="predicted"/>
<accession>A0A7S2X6M4</accession>
<dbReference type="EMBL" id="HBHP01005070">
    <property type="protein sequence ID" value="CAD9750302.1"/>
    <property type="molecule type" value="Transcribed_RNA"/>
</dbReference>
<organism evidence="1">
    <name type="scientific">Lotharella oceanica</name>
    <dbReference type="NCBI Taxonomy" id="641309"/>
    <lineage>
        <taxon>Eukaryota</taxon>
        <taxon>Sar</taxon>
        <taxon>Rhizaria</taxon>
        <taxon>Cercozoa</taxon>
        <taxon>Chlorarachniophyceae</taxon>
        <taxon>Lotharella</taxon>
    </lineage>
</organism>
<evidence type="ECO:0000313" key="1">
    <source>
        <dbReference type="EMBL" id="CAD9750302.1"/>
    </source>
</evidence>
<reference evidence="1" key="1">
    <citation type="submission" date="2021-01" db="EMBL/GenBank/DDBJ databases">
        <authorList>
            <person name="Corre E."/>
            <person name="Pelletier E."/>
            <person name="Niang G."/>
            <person name="Scheremetjew M."/>
            <person name="Finn R."/>
            <person name="Kale V."/>
            <person name="Holt S."/>
            <person name="Cochrane G."/>
            <person name="Meng A."/>
            <person name="Brown T."/>
            <person name="Cohen L."/>
        </authorList>
    </citation>
    <scope>NUCLEOTIDE SEQUENCE</scope>
    <source>
        <strain evidence="1">CCMP622</strain>
    </source>
</reference>
<sequence length="124" mass="14020">MGSQKSKGEAKVSSEENKYIAKAIERLENSGWQEIDEGDDCGATWCCYTFQDEQRVTQIVASSDESEEKRVGTWRVDSGGKLQFTFTSGFTRDSPDGEWKQQACKGTLEFDSIESFTSKHQIRE</sequence>
<gene>
    <name evidence="1" type="ORF">LSP00402_LOCUS3131</name>
</gene>
<dbReference type="AlphaFoldDB" id="A0A7S2X6M4"/>